<reference evidence="2" key="1">
    <citation type="journal article" date="2020" name="New Phytol.">
        <title>Comparative genomics reveals dynamic genome evolution in host specialist ectomycorrhizal fungi.</title>
        <authorList>
            <person name="Lofgren L.A."/>
            <person name="Nguyen N.H."/>
            <person name="Vilgalys R."/>
            <person name="Ruytinx J."/>
            <person name="Liao H.L."/>
            <person name="Branco S."/>
            <person name="Kuo A."/>
            <person name="LaButti K."/>
            <person name="Lipzen A."/>
            <person name="Andreopoulos W."/>
            <person name="Pangilinan J."/>
            <person name="Riley R."/>
            <person name="Hundley H."/>
            <person name="Na H."/>
            <person name="Barry K."/>
            <person name="Grigoriev I.V."/>
            <person name="Stajich J.E."/>
            <person name="Kennedy P.G."/>
        </authorList>
    </citation>
    <scope>NUCLEOTIDE SEQUENCE</scope>
    <source>
        <strain evidence="2">DOB743</strain>
    </source>
</reference>
<dbReference type="AlphaFoldDB" id="A0A9P7CZL6"/>
<feature type="compositionally biased region" description="Low complexity" evidence="1">
    <location>
        <begin position="792"/>
        <end position="802"/>
    </location>
</feature>
<feature type="region of interest" description="Disordered" evidence="1">
    <location>
        <begin position="776"/>
        <end position="855"/>
    </location>
</feature>
<feature type="compositionally biased region" description="Basic and acidic residues" evidence="1">
    <location>
        <begin position="881"/>
        <end position="892"/>
    </location>
</feature>
<comment type="caution">
    <text evidence="2">The sequence shown here is derived from an EMBL/GenBank/DDBJ whole genome shotgun (WGS) entry which is preliminary data.</text>
</comment>
<dbReference type="Proteomes" id="UP000714275">
    <property type="component" value="Unassembled WGS sequence"/>
</dbReference>
<feature type="compositionally biased region" description="Low complexity" evidence="1">
    <location>
        <begin position="815"/>
        <end position="836"/>
    </location>
</feature>
<protein>
    <submittedName>
        <fullName evidence="2">Uncharacterized protein</fullName>
    </submittedName>
</protein>
<feature type="compositionally biased region" description="Polar residues" evidence="1">
    <location>
        <begin position="776"/>
        <end position="791"/>
    </location>
</feature>
<accession>A0A9P7CZL6</accession>
<feature type="compositionally biased region" description="Basic residues" evidence="1">
    <location>
        <begin position="914"/>
        <end position="923"/>
    </location>
</feature>
<evidence type="ECO:0000313" key="2">
    <source>
        <dbReference type="EMBL" id="KAG1773214.1"/>
    </source>
</evidence>
<feature type="region of interest" description="Disordered" evidence="1">
    <location>
        <begin position="870"/>
        <end position="937"/>
    </location>
</feature>
<name>A0A9P7CZL6_9AGAM</name>
<dbReference type="EMBL" id="JABBWD010000049">
    <property type="protein sequence ID" value="KAG1773214.1"/>
    <property type="molecule type" value="Genomic_DNA"/>
</dbReference>
<organism evidence="2 3">
    <name type="scientific">Suillus placidus</name>
    <dbReference type="NCBI Taxonomy" id="48579"/>
    <lineage>
        <taxon>Eukaryota</taxon>
        <taxon>Fungi</taxon>
        <taxon>Dikarya</taxon>
        <taxon>Basidiomycota</taxon>
        <taxon>Agaricomycotina</taxon>
        <taxon>Agaricomycetes</taxon>
        <taxon>Agaricomycetidae</taxon>
        <taxon>Boletales</taxon>
        <taxon>Suillineae</taxon>
        <taxon>Suillaceae</taxon>
        <taxon>Suillus</taxon>
    </lineage>
</organism>
<proteinExistence type="predicted"/>
<evidence type="ECO:0000256" key="1">
    <source>
        <dbReference type="SAM" id="MobiDB-lite"/>
    </source>
</evidence>
<dbReference type="OrthoDB" id="2690792at2759"/>
<feature type="compositionally biased region" description="Low complexity" evidence="1">
    <location>
        <begin position="844"/>
        <end position="853"/>
    </location>
</feature>
<gene>
    <name evidence="2" type="ORF">EV702DRAFT_1048302</name>
</gene>
<keyword evidence="3" id="KW-1185">Reference proteome</keyword>
<feature type="region of interest" description="Disordered" evidence="1">
    <location>
        <begin position="751"/>
        <end position="770"/>
    </location>
</feature>
<feature type="region of interest" description="Disordered" evidence="1">
    <location>
        <begin position="195"/>
        <end position="214"/>
    </location>
</feature>
<sequence length="937" mass="102920">MNWQSNPISRSPTVSGLQEALALFPCPENIATTAESSKRWKSALISLLAHEFHTDGNHLQSDAKVGFHPLTVQHYHTGASKFEKSSQSTKYQNWQARTEYINIILHNILDLCMLLDRLTGGSTVFLHHPGAVAPKSSITPQMLNTHVYANPKVLAEHPELHVVIAQISQLFTAHYATPLAESFAANCYCAGWSSSSTQDPYPQANRTDDSKLPLVPPPITPGSSHFVIPGRPMDTLHRLLSCPQLLSYLPKSDAGRVTWAPAQVPVIQRGKATLASASAKKPDSRQQVKGDKVMQFTAAHSNTENTRKGGLSIKAPDYAFDYDAELSVAAAPSTPVVERTVKIPATEPVLRTLSLGRAYPPSSLDSSFGSGLQPLVSFDAEMEDVLEVLGYPDTFHWVCIQIQTDFLPKRWVAKLQDEPYQVPKDHAEMIGEAMLIDAKLSRLAKIVILSIMPVAPRPHNVYQLLSKTRCPYVKISNELQQQLTKRWRAKRLNEDQEIQAVLDYLKMKATELALKFKQPRRRYLERFSLGSAPHRRKHNKTSFKGADNGRSNIVDLVKDKAEYHSLKKAEKETLIKEFDQVKASASQCPPTITACSRAAECARSFQFVKEELDALKQRVGVEAIVLMVHGVSDFAMAPKAFFSSAAAEQFVLLYLRKDIAQLATEFESTILANGVILTSAMNHRDHVSKAKASIRLNLRASLCELTGDAKASVEFTHYECRIAAGEKLTPELEPPVPLNNIPLNNILPSAASSQATQADHDPFDNTSSAEVHLPTKDQTTQQASPTALAHTSPSINSSSIPDDLIDPVLQTADNLSTPPSQTSSPVPTPTSSTSLPVSPPQAPPVHASSAAASQTTAEDNVLMATTNTHKRVQVQPSEGQPGREKHAWKLTERAQAFWDDSSRDNQTAPTAMSGRRKKQRVSKQKSSQLVPSDLENA</sequence>
<evidence type="ECO:0000313" key="3">
    <source>
        <dbReference type="Proteomes" id="UP000714275"/>
    </source>
</evidence>